<dbReference type="EMBL" id="QJRY01000006">
    <property type="protein sequence ID" value="PYB71853.1"/>
    <property type="molecule type" value="Genomic_DNA"/>
</dbReference>
<accession>A0ABX5NNT9</accession>
<proteinExistence type="predicted"/>
<sequence>MTDPIAPPKRKNPLMRTRRALLPPSARSRTAQGLTWAAAEGRFALQTCQECHRFAYPPRDVCPDCLSSHLTFVDAPAGGMLVTATTIRMTSDPYFRERMPWRQGIVTSDCGPRIIANLHRGCLDGERVRLTLQLDKSGNAAVFAWPDKDEPHMDDDPALREMTANPKFRRALVTDGRNPVGQAMAKALSRAGATQIFVGIAQPWKPLAEEEALLAINGVELVTLDLNNEKSVVELAADIGAKVDILINTADHTRPVHLFEEGGSRKLFDAINATVLGSMRLAHAFGPVMVSRGADGVNSAAAWVNVLSAYALANLPEYGVLSVSHAASLSLSHWLRSELRNGGVKLMNAFVGPLDTEWFQTVPPPKVAPAQLAEAVVDGLRLGLEEIYVGDVAKDIRARLAANPKALEREIGK</sequence>
<feature type="domain" description="ChsH2 rubredoxin-like zinc ribbon" evidence="2">
    <location>
        <begin position="36"/>
        <end position="68"/>
    </location>
</feature>
<organism evidence="3 4">
    <name type="scientific">Rhizobium wuzhouense</name>
    <dbReference type="NCBI Taxonomy" id="1986026"/>
    <lineage>
        <taxon>Bacteria</taxon>
        <taxon>Pseudomonadati</taxon>
        <taxon>Pseudomonadota</taxon>
        <taxon>Alphaproteobacteria</taxon>
        <taxon>Hyphomicrobiales</taxon>
        <taxon>Rhizobiaceae</taxon>
        <taxon>Rhizobium/Agrobacterium group</taxon>
        <taxon>Rhizobium</taxon>
    </lineage>
</organism>
<protein>
    <submittedName>
        <fullName evidence="3">Short-chain dehydrogenase</fullName>
    </submittedName>
</protein>
<evidence type="ECO:0000259" key="1">
    <source>
        <dbReference type="Pfam" id="PF01796"/>
    </source>
</evidence>
<evidence type="ECO:0000313" key="4">
    <source>
        <dbReference type="Proteomes" id="UP000247536"/>
    </source>
</evidence>
<dbReference type="Pfam" id="PF12172">
    <property type="entry name" value="zf-ChsH2"/>
    <property type="match status" value="1"/>
</dbReference>
<evidence type="ECO:0000313" key="3">
    <source>
        <dbReference type="EMBL" id="PYB71853.1"/>
    </source>
</evidence>
<evidence type="ECO:0000259" key="2">
    <source>
        <dbReference type="Pfam" id="PF12172"/>
    </source>
</evidence>
<dbReference type="InterPro" id="IPR022002">
    <property type="entry name" value="ChsH2_Znr"/>
</dbReference>
<dbReference type="Gene3D" id="6.10.30.10">
    <property type="match status" value="1"/>
</dbReference>
<dbReference type="Pfam" id="PF00106">
    <property type="entry name" value="adh_short"/>
    <property type="match status" value="1"/>
</dbReference>
<dbReference type="SUPFAM" id="SSF50249">
    <property type="entry name" value="Nucleic acid-binding proteins"/>
    <property type="match status" value="1"/>
</dbReference>
<dbReference type="InterPro" id="IPR036291">
    <property type="entry name" value="NAD(P)-bd_dom_sf"/>
</dbReference>
<dbReference type="Gene3D" id="3.40.50.720">
    <property type="entry name" value="NAD(P)-binding Rossmann-like Domain"/>
    <property type="match status" value="1"/>
</dbReference>
<dbReference type="Pfam" id="PF01796">
    <property type="entry name" value="OB_ChsH2_C"/>
    <property type="match status" value="1"/>
</dbReference>
<reference evidence="3 4" key="1">
    <citation type="submission" date="2018-06" db="EMBL/GenBank/DDBJ databases">
        <title>Rhizobium wuzhouense sp. nov., isolated from roots of Oryza officinalis.</title>
        <authorList>
            <person name="Yuan T."/>
        </authorList>
    </citation>
    <scope>NUCLEOTIDE SEQUENCE [LARGE SCALE GENOMIC DNA]</scope>
    <source>
        <strain evidence="3 4">W44</strain>
    </source>
</reference>
<dbReference type="PANTHER" id="PTHR34075:SF5">
    <property type="entry name" value="BLR3430 PROTEIN"/>
    <property type="match status" value="1"/>
</dbReference>
<dbReference type="Proteomes" id="UP000247536">
    <property type="component" value="Unassembled WGS sequence"/>
</dbReference>
<keyword evidence="4" id="KW-1185">Reference proteome</keyword>
<dbReference type="InterPro" id="IPR052513">
    <property type="entry name" value="Thioester_dehydratase-like"/>
</dbReference>
<dbReference type="InterPro" id="IPR012340">
    <property type="entry name" value="NA-bd_OB-fold"/>
</dbReference>
<dbReference type="SUPFAM" id="SSF51735">
    <property type="entry name" value="NAD(P)-binding Rossmann-fold domains"/>
    <property type="match status" value="1"/>
</dbReference>
<gene>
    <name evidence="3" type="ORF">DMY87_16790</name>
</gene>
<name>A0ABX5NNT9_9HYPH</name>
<comment type="caution">
    <text evidence="3">The sequence shown here is derived from an EMBL/GenBank/DDBJ whole genome shotgun (WGS) entry which is preliminary data.</text>
</comment>
<feature type="domain" description="ChsH2 C-terminal OB-fold" evidence="1">
    <location>
        <begin position="73"/>
        <end position="131"/>
    </location>
</feature>
<dbReference type="InterPro" id="IPR002347">
    <property type="entry name" value="SDR_fam"/>
</dbReference>
<dbReference type="PANTHER" id="PTHR34075">
    <property type="entry name" value="BLR3430 PROTEIN"/>
    <property type="match status" value="1"/>
</dbReference>
<dbReference type="InterPro" id="IPR002878">
    <property type="entry name" value="ChsH2_C"/>
</dbReference>